<feature type="domain" description="Fibronectin type-III" evidence="3">
    <location>
        <begin position="510"/>
        <end position="603"/>
    </location>
</feature>
<feature type="compositionally biased region" description="Polar residues" evidence="1">
    <location>
        <begin position="27"/>
        <end position="38"/>
    </location>
</feature>
<dbReference type="InterPro" id="IPR036116">
    <property type="entry name" value="FN3_sf"/>
</dbReference>
<dbReference type="InterPro" id="IPR013783">
    <property type="entry name" value="Ig-like_fold"/>
</dbReference>
<organism evidence="4 5">
    <name type="scientific">Xylanibacter caecicola</name>
    <dbReference type="NCBI Taxonomy" id="2736294"/>
    <lineage>
        <taxon>Bacteria</taxon>
        <taxon>Pseudomonadati</taxon>
        <taxon>Bacteroidota</taxon>
        <taxon>Bacteroidia</taxon>
        <taxon>Bacteroidales</taxon>
        <taxon>Prevotellaceae</taxon>
        <taxon>Xylanibacter</taxon>
    </lineage>
</organism>
<evidence type="ECO:0000313" key="4">
    <source>
        <dbReference type="EMBL" id="NPE25438.1"/>
    </source>
</evidence>
<accession>A0ABX2B2D9</accession>
<comment type="caution">
    <text evidence="4">The sequence shown here is derived from an EMBL/GenBank/DDBJ whole genome shotgun (WGS) entry which is preliminary data.</text>
</comment>
<dbReference type="Gene3D" id="3.40.630.40">
    <property type="entry name" value="Zn-dependent exopeptidases"/>
    <property type="match status" value="1"/>
</dbReference>
<dbReference type="SMART" id="SM00060">
    <property type="entry name" value="FN3"/>
    <property type="match status" value="1"/>
</dbReference>
<keyword evidence="2" id="KW-0732">Signal</keyword>
<keyword evidence="4" id="KW-0456">Lyase</keyword>
<dbReference type="GO" id="GO:0016829">
    <property type="term" value="F:lyase activity"/>
    <property type="evidence" value="ECO:0007669"/>
    <property type="project" value="UniProtKB-KW"/>
</dbReference>
<dbReference type="SUPFAM" id="SSF49265">
    <property type="entry name" value="Fibronectin type III"/>
    <property type="match status" value="1"/>
</dbReference>
<dbReference type="Pfam" id="PF25275">
    <property type="entry name" value="Golvesin_C"/>
    <property type="match status" value="1"/>
</dbReference>
<evidence type="ECO:0000256" key="1">
    <source>
        <dbReference type="SAM" id="MobiDB-lite"/>
    </source>
</evidence>
<feature type="region of interest" description="Disordered" evidence="1">
    <location>
        <begin position="27"/>
        <end position="58"/>
    </location>
</feature>
<dbReference type="SUPFAM" id="SSF53187">
    <property type="entry name" value="Zn-dependent exopeptidases"/>
    <property type="match status" value="1"/>
</dbReference>
<dbReference type="Gene3D" id="2.60.40.10">
    <property type="entry name" value="Immunoglobulins"/>
    <property type="match status" value="1"/>
</dbReference>
<evidence type="ECO:0000256" key="2">
    <source>
        <dbReference type="SAM" id="SignalP"/>
    </source>
</evidence>
<dbReference type="PROSITE" id="PS50853">
    <property type="entry name" value="FN3"/>
    <property type="match status" value="1"/>
</dbReference>
<dbReference type="InterPro" id="IPR003961">
    <property type="entry name" value="FN3_dom"/>
</dbReference>
<reference evidence="4 5" key="1">
    <citation type="submission" date="2020-05" db="EMBL/GenBank/DDBJ databases">
        <title>Distinct polysaccharide utilization as determinants for interspecies competition between intestinal Prevotella spp.</title>
        <authorList>
            <person name="Galvez E.J.C."/>
            <person name="Iljazovic A."/>
            <person name="Strowig T."/>
        </authorList>
    </citation>
    <scope>NUCLEOTIDE SEQUENCE [LARGE SCALE GENOMIC DNA]</scope>
    <source>
        <strain evidence="4 5">PCHR</strain>
    </source>
</reference>
<dbReference type="InterPro" id="IPR033803">
    <property type="entry name" value="CBD-like_Golvesin-Xly"/>
</dbReference>
<gene>
    <name evidence="4" type="ORF">HPS54_07930</name>
</gene>
<proteinExistence type="predicted"/>
<evidence type="ECO:0000259" key="3">
    <source>
        <dbReference type="PROSITE" id="PS50853"/>
    </source>
</evidence>
<protein>
    <submittedName>
        <fullName evidence="4">Xanthan lyase</fullName>
    </submittedName>
</protein>
<feature type="signal peptide" evidence="2">
    <location>
        <begin position="1"/>
        <end position="18"/>
    </location>
</feature>
<dbReference type="PROSITE" id="PS51257">
    <property type="entry name" value="PROKAR_LIPOPROTEIN"/>
    <property type="match status" value="1"/>
</dbReference>
<sequence length="885" mass="97637">MPGILRKSLFIAVLCALAACGSHRSIQKNGGTVSSPTQTKDRNSHKRDTRQQTSPIYTGTPWVQSLSQPYTITEGLQNRHLSIWASHGRYYNNKKRRWEWQRPYLFCTTEDLFTQTIVVPYLIPMLEKSGANVFTPRERDWQRNEIIVDNDDINPLPYYTEINIGEKWHDAGTPGFAYKKRIENENPFTTGTARMAKAAQHGGCEISYQPRIVKPGRYAVYVSYPTVHKSIPDARYTVWHKGIKTTFSINQRMGGGTWVYLGTFDFDAGCNSNNRVVLSNVSGHKGVVTADAVRFGGGMGNVSREGTVSGMPRCFEGARYYAQWAGAPDSVYNGKGGADDYADDINTRSYMTNWLAGGSCFVPDRKGKNIPIELSLAVHSDAGFARDNKSIIGSLAICTTGFNGGKLGAGQPRSLSKDFAGSLLENIRRDITAQYGKWNIRELYDRNYSETRCPEMPSAIIETLSHQNFPDMLLAQDPSFRFTMARSIYKTILRFISKQNNKPYTVAPLAPTAPCITFTAPGEILIKWNATHDKLEPTAAPQSFVVYTSAGNAGFDNGNVVKGNACRIKLNPGMVYRFKITALNKGGESFPSEVVSAVYEPKASKTVMIINGFQRLSPPAVVENDSLQGFDISEDVGVTYGTTAAWSGRQLSFNKSQTGVETTAGLGYSSNEMEGTFIAGNNFDYTATHAEAIAATKKYNVVSCSSKAIENGMADIAGYDCVDLILGQEKQSPSTTTSYKTFSKIMQEKLRQYISSGGRLLVSGSYIAGDMLSVNDKAFMADVLHTVYNGTYRDTDNENITGMGTTFDIYRKLNETHYASTSSDILHPLAPAFCALTYENGTSACVAYAGNDFRTMALGFPFECIKSARKRETIMRGIMTFLLEQ</sequence>
<dbReference type="EMBL" id="JABKKJ010000011">
    <property type="protein sequence ID" value="NPE25438.1"/>
    <property type="molecule type" value="Genomic_DNA"/>
</dbReference>
<dbReference type="Proteomes" id="UP000820977">
    <property type="component" value="Unassembled WGS sequence"/>
</dbReference>
<feature type="chain" id="PRO_5046207366" evidence="2">
    <location>
        <begin position="19"/>
        <end position="885"/>
    </location>
</feature>
<dbReference type="CDD" id="cd00063">
    <property type="entry name" value="FN3"/>
    <property type="match status" value="1"/>
</dbReference>
<dbReference type="RefSeq" id="WP_172344904.1">
    <property type="nucleotide sequence ID" value="NZ_CATJFF010000049.1"/>
</dbReference>
<evidence type="ECO:0000313" key="5">
    <source>
        <dbReference type="Proteomes" id="UP000820977"/>
    </source>
</evidence>
<name>A0ABX2B2D9_9BACT</name>
<keyword evidence="5" id="KW-1185">Reference proteome</keyword>